<reference evidence="1 2" key="1">
    <citation type="submission" date="2017-08" db="EMBL/GenBank/DDBJ databases">
        <authorList>
            <person name="Chaillou S."/>
        </authorList>
    </citation>
    <scope>NUCLEOTIDE SEQUENCE [LARGE SCALE GENOMIC DNA]</scope>
    <source>
        <strain evidence="1 2">MFPA15A1205</strain>
    </source>
</reference>
<dbReference type="AlphaFoldDB" id="A0AAX2HAF8"/>
<dbReference type="EMBL" id="OBKZ01000029">
    <property type="protein sequence ID" value="SOB53468.1"/>
    <property type="molecule type" value="Genomic_DNA"/>
</dbReference>
<sequence length="55" mass="6316">MHAFNAEGESAFEKSLRAACVNTAQRQHEQVMTPEKQIRYTPKPNKTPFNLIRSI</sequence>
<name>A0AAX2HAF8_9PSED</name>
<comment type="caution">
    <text evidence="1">The sequence shown here is derived from an EMBL/GenBank/DDBJ whole genome shotgun (WGS) entry which is preliminary data.</text>
</comment>
<evidence type="ECO:0000313" key="1">
    <source>
        <dbReference type="EMBL" id="SOB53468.1"/>
    </source>
</evidence>
<proteinExistence type="predicted"/>
<dbReference type="Proteomes" id="UP000219564">
    <property type="component" value="Unassembled WGS sequence"/>
</dbReference>
<gene>
    <name evidence="1" type="ORF">PLUA15_350038</name>
</gene>
<evidence type="ECO:0000313" key="2">
    <source>
        <dbReference type="Proteomes" id="UP000219564"/>
    </source>
</evidence>
<evidence type="ECO:0008006" key="3">
    <source>
        <dbReference type="Google" id="ProtNLM"/>
    </source>
</evidence>
<organism evidence="1 2">
    <name type="scientific">Pseudomonas lundensis</name>
    <dbReference type="NCBI Taxonomy" id="86185"/>
    <lineage>
        <taxon>Bacteria</taxon>
        <taxon>Pseudomonadati</taxon>
        <taxon>Pseudomonadota</taxon>
        <taxon>Gammaproteobacteria</taxon>
        <taxon>Pseudomonadales</taxon>
        <taxon>Pseudomonadaceae</taxon>
        <taxon>Pseudomonas</taxon>
    </lineage>
</organism>
<protein>
    <recommendedName>
        <fullName evidence="3">Transposase</fullName>
    </recommendedName>
</protein>
<accession>A0AAX2HAF8</accession>